<protein>
    <submittedName>
        <fullName evidence="1">Uncharacterized protein</fullName>
    </submittedName>
</protein>
<evidence type="ECO:0000313" key="1">
    <source>
        <dbReference type="EMBL" id="MBC9712847.1"/>
    </source>
</evidence>
<sequence length="344" mass="37848">MAVLLYYPLVNPPTEVVHQSLLYWDGIASVVPADPEIRAAAVGRELRELEQRELYTPLCLDQHLLLGVAAPDRANLAMPDQQHATVLLAEMDRLAARPAPPRPTVPPEAILYCTKVGRWFEDELVRRGLAARMPGHPGMFSVSQEVQNLTVSAVARELSHRAGRDVPHGRSFVPYTDSTNASRTMLRPATRSAALAWEMELGRLLPVPAPGTPTAVVLAFREQYADERLRLMRALHRLLGDLRRDYEHPADVFAQLRVELEQAVAGYQSAVRASRAAWLHRSVTVTVALAAAAGGALLLPDLGWLLGTVGGYALNVATREIRPAGIERDAHDFSYLHRVRSALA</sequence>
<dbReference type="EMBL" id="JACTVJ010000005">
    <property type="protein sequence ID" value="MBC9712847.1"/>
    <property type="molecule type" value="Genomic_DNA"/>
</dbReference>
<proteinExistence type="predicted"/>
<dbReference type="Proteomes" id="UP000642284">
    <property type="component" value="Unassembled WGS sequence"/>
</dbReference>
<keyword evidence="2" id="KW-1185">Reference proteome</keyword>
<gene>
    <name evidence="1" type="ORF">H9Y04_09705</name>
</gene>
<dbReference type="RefSeq" id="WP_187813331.1">
    <property type="nucleotide sequence ID" value="NZ_JACTVJ010000005.1"/>
</dbReference>
<name>A0ABR7SD19_9ACTN</name>
<comment type="caution">
    <text evidence="1">The sequence shown here is derived from an EMBL/GenBank/DDBJ whole genome shotgun (WGS) entry which is preliminary data.</text>
</comment>
<accession>A0ABR7SD19</accession>
<reference evidence="1 2" key="1">
    <citation type="submission" date="2020-08" db="EMBL/GenBank/DDBJ databases">
        <title>Genemic of Streptomyces polyaspartic.</title>
        <authorList>
            <person name="Liu W."/>
        </authorList>
    </citation>
    <scope>NUCLEOTIDE SEQUENCE [LARGE SCALE GENOMIC DNA]</scope>
    <source>
        <strain evidence="1 2">TRM66268-LWL</strain>
    </source>
</reference>
<evidence type="ECO:0000313" key="2">
    <source>
        <dbReference type="Proteomes" id="UP000642284"/>
    </source>
</evidence>
<organism evidence="1 2">
    <name type="scientific">Streptomyces polyasparticus</name>
    <dbReference type="NCBI Taxonomy" id="2767826"/>
    <lineage>
        <taxon>Bacteria</taxon>
        <taxon>Bacillati</taxon>
        <taxon>Actinomycetota</taxon>
        <taxon>Actinomycetes</taxon>
        <taxon>Kitasatosporales</taxon>
        <taxon>Streptomycetaceae</taxon>
        <taxon>Streptomyces</taxon>
    </lineage>
</organism>